<name>A0A8J4H3D5_9BACL</name>
<organism evidence="5 6">
    <name type="scientific">Xylanibacillus composti</name>
    <dbReference type="NCBI Taxonomy" id="1572762"/>
    <lineage>
        <taxon>Bacteria</taxon>
        <taxon>Bacillati</taxon>
        <taxon>Bacillota</taxon>
        <taxon>Bacilli</taxon>
        <taxon>Bacillales</taxon>
        <taxon>Paenibacillaceae</taxon>
        <taxon>Xylanibacillus</taxon>
    </lineage>
</organism>
<sequence>MHNEALLELSQATKTIGDYQLGPINLRLEPGTITAVVGPNGAGKSTLFKLMMNMAQPDSGTVHLFGGSYEEDEVKLKQRIAYVPETFYHPDDGMTVRMETSFVKRWYPRWNEALYQELAAKYELPLDKKLKDCSKGTLRRMELVHALAAEADVLLLDEPSSGLDPFVWRDWIDDLRRWMEQGERSIVIATHMMEEVKRLADYIAILHRGELLDIYEKDALQDGWRKLWLDGPLPVNNLPGVMHVQHEPAPMVVTSDQAAIEEVLQSLGIRVRQRQALELDEIFSYMIRKKDRR</sequence>
<dbReference type="PANTHER" id="PTHR42939">
    <property type="entry name" value="ABC TRANSPORTER ATP-BINDING PROTEIN ALBC-RELATED"/>
    <property type="match status" value="1"/>
</dbReference>
<dbReference type="Proteomes" id="UP000677918">
    <property type="component" value="Unassembled WGS sequence"/>
</dbReference>
<dbReference type="SMART" id="SM00382">
    <property type="entry name" value="AAA"/>
    <property type="match status" value="1"/>
</dbReference>
<dbReference type="RefSeq" id="WP_213410492.1">
    <property type="nucleotide sequence ID" value="NZ_BOVK01000007.1"/>
</dbReference>
<evidence type="ECO:0000313" key="6">
    <source>
        <dbReference type="Proteomes" id="UP000677918"/>
    </source>
</evidence>
<gene>
    <name evidence="5" type="ORF">XYCOK13_06720</name>
</gene>
<dbReference type="InterPro" id="IPR003593">
    <property type="entry name" value="AAA+_ATPase"/>
</dbReference>
<dbReference type="AlphaFoldDB" id="A0A8J4H3D5"/>
<evidence type="ECO:0000256" key="1">
    <source>
        <dbReference type="ARBA" id="ARBA00022448"/>
    </source>
</evidence>
<accession>A0A8J4H3D5</accession>
<evidence type="ECO:0000313" key="5">
    <source>
        <dbReference type="EMBL" id="GIQ67848.1"/>
    </source>
</evidence>
<dbReference type="InterPro" id="IPR003439">
    <property type="entry name" value="ABC_transporter-like_ATP-bd"/>
</dbReference>
<dbReference type="PROSITE" id="PS50893">
    <property type="entry name" value="ABC_TRANSPORTER_2"/>
    <property type="match status" value="1"/>
</dbReference>
<evidence type="ECO:0000256" key="3">
    <source>
        <dbReference type="ARBA" id="ARBA00022840"/>
    </source>
</evidence>
<dbReference type="CDD" id="cd03230">
    <property type="entry name" value="ABC_DR_subfamily_A"/>
    <property type="match status" value="1"/>
</dbReference>
<dbReference type="GO" id="GO:0005524">
    <property type="term" value="F:ATP binding"/>
    <property type="evidence" value="ECO:0007669"/>
    <property type="project" value="UniProtKB-KW"/>
</dbReference>
<keyword evidence="2" id="KW-0547">Nucleotide-binding</keyword>
<evidence type="ECO:0000259" key="4">
    <source>
        <dbReference type="PROSITE" id="PS50893"/>
    </source>
</evidence>
<dbReference type="Gene3D" id="3.40.50.300">
    <property type="entry name" value="P-loop containing nucleotide triphosphate hydrolases"/>
    <property type="match status" value="1"/>
</dbReference>
<keyword evidence="3" id="KW-0067">ATP-binding</keyword>
<dbReference type="PANTHER" id="PTHR42939:SF1">
    <property type="entry name" value="ABC TRANSPORTER ATP-BINDING PROTEIN ALBC-RELATED"/>
    <property type="match status" value="1"/>
</dbReference>
<feature type="domain" description="ABC transporter" evidence="4">
    <location>
        <begin position="1"/>
        <end position="233"/>
    </location>
</feature>
<evidence type="ECO:0000256" key="2">
    <source>
        <dbReference type="ARBA" id="ARBA00022741"/>
    </source>
</evidence>
<dbReference type="InterPro" id="IPR051782">
    <property type="entry name" value="ABC_Transporter_VariousFunc"/>
</dbReference>
<comment type="caution">
    <text evidence="5">The sequence shown here is derived from an EMBL/GenBank/DDBJ whole genome shotgun (WGS) entry which is preliminary data.</text>
</comment>
<dbReference type="SUPFAM" id="SSF52540">
    <property type="entry name" value="P-loop containing nucleoside triphosphate hydrolases"/>
    <property type="match status" value="1"/>
</dbReference>
<proteinExistence type="predicted"/>
<dbReference type="Pfam" id="PF00005">
    <property type="entry name" value="ABC_tran"/>
    <property type="match status" value="1"/>
</dbReference>
<keyword evidence="6" id="KW-1185">Reference proteome</keyword>
<protein>
    <recommendedName>
        <fullName evidence="4">ABC transporter domain-containing protein</fullName>
    </recommendedName>
</protein>
<reference evidence="5" key="1">
    <citation type="submission" date="2021-04" db="EMBL/GenBank/DDBJ databases">
        <title>Draft genome sequence of Xylanibacillus composti strain K13.</title>
        <authorList>
            <person name="Uke A."/>
            <person name="Chhe C."/>
            <person name="Baramee S."/>
            <person name="Kosugi A."/>
        </authorList>
    </citation>
    <scope>NUCLEOTIDE SEQUENCE</scope>
    <source>
        <strain evidence="5">K13</strain>
    </source>
</reference>
<keyword evidence="1" id="KW-0813">Transport</keyword>
<dbReference type="EMBL" id="BOVK01000007">
    <property type="protein sequence ID" value="GIQ67848.1"/>
    <property type="molecule type" value="Genomic_DNA"/>
</dbReference>
<dbReference type="GO" id="GO:0016887">
    <property type="term" value="F:ATP hydrolysis activity"/>
    <property type="evidence" value="ECO:0007669"/>
    <property type="project" value="InterPro"/>
</dbReference>
<dbReference type="InterPro" id="IPR027417">
    <property type="entry name" value="P-loop_NTPase"/>
</dbReference>